<evidence type="ECO:0000313" key="7">
    <source>
        <dbReference type="EMBL" id="SPD00415.1"/>
    </source>
</evidence>
<keyword evidence="3" id="KW-0234">DNA repair</keyword>
<feature type="compositionally biased region" description="Basic and acidic residues" evidence="5">
    <location>
        <begin position="224"/>
        <end position="238"/>
    </location>
</feature>
<feature type="compositionally biased region" description="Low complexity" evidence="5">
    <location>
        <begin position="177"/>
        <end position="196"/>
    </location>
</feature>
<sequence length="1674" mass="186067">MANNPRFSGVQPLQPPMVGSMEPPRSFVPPMSSQFRQVVPAQQPQQFNPMPSQHFYPVGRGVPLMNVGLPHQTLQPQFSQPMQQLPPRAGQPGHATLPSQAIPLPVAQPNMHITSEKPMPQLNAQIPNNYSPGLGGPERPLTPSYTYAPSSYGQLHINYNAPSQYQSTSQMHAPNMSSGRQLSLSSESQSTASVTSLQHTVGQPSVPTAVASATSIQPNPTREAPTDWIEHTSADGRRKGACAVRGNSNESRGEDSNKALFLVGAKNFVLTFDGGRTAPYHITERRGKFFGSLWLGLAGLQWLLAEWASLRQVADSKGFFRFYRTGYSILEFSCLQNHHGRFVEVAEYHGGLNVVACEYRKAIGVRVRLDLNARYVPFSWVQRRRRRGRVASLVTAKMSRLGKCEIRAIVSQTAASVKSVVNLNKSGQVQLDTNAPRRPWKTDFIWNPSRKTLRITYVEGGKRSAEWVGLRVVAEPHVPSSPILEAWVDLAEPARESGAIAEAETLAFSDSQYEQGQPSNWMVESKEAEGWASLSGVHTDDIDGELASPLQCSPIAMVVPSGVLTVFEQTAPEPSQWVKSRHRSFCKLVGFPIESHEQECLALLQRIEAERFARKAISVPRRKQTPGIKATPYVLECETKLAEIDLQLVRSLWGNSYVDWEMLLANGTAGGVLLLWDRRVLERLDSVVCQFSVSYLWKSLTDDMEWLGTGLYGPTADGLRHGLWDELRSLHQKWGLPWCVFESHLVDLPLGGGQYTWCSGSENPSMSRIDRFLISADWEDYYSDASQKLLNQSTPPVTISRPISTTRGSHSSTYLGRRTQHHRTALQPPVAENHPTLPQQQPTWLDPPQGQVAPSKVRRRSILSPPNQNKSSRRCTCLMSCHRNPPATLDLASFETTFEDQLKDVGNALLNFPSAIDELLTLLGKVENLLANVEQAPSKSMCDALLPSMKALITNEILGHTEMDVKILVLSCITEITRITAPDAPYDESDDISLTLLSPLLASVRQENETVSPISWKLGKKVVTNCAVKLQPYLQEIVCSIGVASDTFCAAKVGQAVDATFKLVEDSTIREEDKVVSFSSPIPHIEFIIPDKFNDVMKSKAPLFSVLPTVVPELKQVFRIEGFMERIQNWWSSYSFTGPPSLVLVCKLKALKEDLKKWNHQEFGNVGFKQKQLLGELDILNMECSGSLSSSELDLRGTHLLELENLAHLEEISWRQKSRVQWLKEGDNNTKFFHKIANSNRRRNYMEKIEVEGTTYHTDSDIRDKEVYEHGTFAHSLNATFVALILKKSNALNIRDFRPISLVGSVYKILAKVLANRLKRVLGGLVFESQNAFVGGRQTPDSVLMTNECLDSRLRSHLPGVVCKLDIEKAYDHVNWDCLLFLLDRMGFGFKCRTWIRTCISIVRFSIMVNGLPSGFFGSSRGLCQGDPLSPLLFLLVMVVLSQLLRRTEEAGLISGFKAGLATVSGLSISHLLFADDTIVFCDADRDQLLHLRMVLACFEAVTGLGVNMGKSELVPVGEVSNVGQLAEILCCRVGGLPMSYLGMPLGHMEGESSKKGCLLVGQLHGGRFSQDNLMREVIPWLLAEILCCRVGGLLAQEQIKNTTRQHPYDAKFPKHKTPKPNSLVTMNQKVINGFPILAAHATPPRKLITSPHKIVCSQDSTPCTYYMLSRCFA</sequence>
<name>A0A2N9GLH2_FAGSY</name>
<evidence type="ECO:0000256" key="4">
    <source>
        <dbReference type="ARBA" id="ARBA00023242"/>
    </source>
</evidence>
<reference evidence="7" key="1">
    <citation type="submission" date="2018-02" db="EMBL/GenBank/DDBJ databases">
        <authorList>
            <person name="Cohen D.B."/>
            <person name="Kent A.D."/>
        </authorList>
    </citation>
    <scope>NUCLEOTIDE SEQUENCE</scope>
</reference>
<feature type="region of interest" description="Disordered" evidence="5">
    <location>
        <begin position="793"/>
        <end position="873"/>
    </location>
</feature>
<dbReference type="GO" id="GO:0005634">
    <property type="term" value="C:nucleus"/>
    <property type="evidence" value="ECO:0007669"/>
    <property type="project" value="UniProtKB-SubCell"/>
</dbReference>
<dbReference type="InterPro" id="IPR043502">
    <property type="entry name" value="DNA/RNA_pol_sf"/>
</dbReference>
<feature type="compositionally biased region" description="Polar residues" evidence="5">
    <location>
        <begin position="122"/>
        <end position="131"/>
    </location>
</feature>
<dbReference type="PANTHER" id="PTHR12663">
    <property type="entry name" value="ANDROGEN INDUCED INHIBITOR OF PROLIFERATION AS3 / PDS5-RELATED"/>
    <property type="match status" value="1"/>
</dbReference>
<protein>
    <recommendedName>
        <fullName evidence="6">Reverse transcriptase domain-containing protein</fullName>
    </recommendedName>
</protein>
<dbReference type="GO" id="GO:0006281">
    <property type="term" value="P:DNA repair"/>
    <property type="evidence" value="ECO:0007669"/>
    <property type="project" value="UniProtKB-KW"/>
</dbReference>
<evidence type="ECO:0000256" key="2">
    <source>
        <dbReference type="ARBA" id="ARBA00022763"/>
    </source>
</evidence>
<comment type="subcellular location">
    <subcellularLocation>
        <location evidence="1">Nucleus</location>
    </subcellularLocation>
</comment>
<proteinExistence type="predicted"/>
<keyword evidence="2" id="KW-0227">DNA damage</keyword>
<organism evidence="7">
    <name type="scientific">Fagus sylvatica</name>
    <name type="common">Beechnut</name>
    <dbReference type="NCBI Taxonomy" id="28930"/>
    <lineage>
        <taxon>Eukaryota</taxon>
        <taxon>Viridiplantae</taxon>
        <taxon>Streptophyta</taxon>
        <taxon>Embryophyta</taxon>
        <taxon>Tracheophyta</taxon>
        <taxon>Spermatophyta</taxon>
        <taxon>Magnoliopsida</taxon>
        <taxon>eudicotyledons</taxon>
        <taxon>Gunneridae</taxon>
        <taxon>Pentapetalae</taxon>
        <taxon>rosids</taxon>
        <taxon>fabids</taxon>
        <taxon>Fagales</taxon>
        <taxon>Fagaceae</taxon>
        <taxon>Fagus</taxon>
    </lineage>
</organism>
<dbReference type="GO" id="GO:0000785">
    <property type="term" value="C:chromatin"/>
    <property type="evidence" value="ECO:0007669"/>
    <property type="project" value="TreeGrafter"/>
</dbReference>
<feature type="region of interest" description="Disordered" evidence="5">
    <location>
        <begin position="1"/>
        <end position="30"/>
    </location>
</feature>
<dbReference type="Pfam" id="PF00078">
    <property type="entry name" value="RVT_1"/>
    <property type="match status" value="1"/>
</dbReference>
<dbReference type="SUPFAM" id="SSF56219">
    <property type="entry name" value="DNase I-like"/>
    <property type="match status" value="1"/>
</dbReference>
<evidence type="ECO:0000259" key="6">
    <source>
        <dbReference type="PROSITE" id="PS50878"/>
    </source>
</evidence>
<feature type="domain" description="Reverse transcriptase" evidence="6">
    <location>
        <begin position="1266"/>
        <end position="1546"/>
    </location>
</feature>
<dbReference type="InterPro" id="IPR039776">
    <property type="entry name" value="Pds5"/>
</dbReference>
<dbReference type="InterPro" id="IPR036691">
    <property type="entry name" value="Endo/exonu/phosph_ase_sf"/>
</dbReference>
<dbReference type="InterPro" id="IPR000477">
    <property type="entry name" value="RT_dom"/>
</dbReference>
<dbReference type="EMBL" id="OIVN01002086">
    <property type="protein sequence ID" value="SPD00415.1"/>
    <property type="molecule type" value="Genomic_DNA"/>
</dbReference>
<accession>A0A2N9GLH2</accession>
<dbReference type="PROSITE" id="PS50878">
    <property type="entry name" value="RT_POL"/>
    <property type="match status" value="1"/>
</dbReference>
<dbReference type="SUPFAM" id="SSF56672">
    <property type="entry name" value="DNA/RNA polymerases"/>
    <property type="match status" value="1"/>
</dbReference>
<feature type="region of interest" description="Disordered" evidence="5">
    <location>
        <begin position="165"/>
        <end position="254"/>
    </location>
</feature>
<evidence type="ECO:0000256" key="1">
    <source>
        <dbReference type="ARBA" id="ARBA00004123"/>
    </source>
</evidence>
<feature type="compositionally biased region" description="Polar residues" evidence="5">
    <location>
        <begin position="165"/>
        <end position="176"/>
    </location>
</feature>
<dbReference type="CDD" id="cd01650">
    <property type="entry name" value="RT_nLTR_like"/>
    <property type="match status" value="1"/>
</dbReference>
<dbReference type="Pfam" id="PF20168">
    <property type="entry name" value="PDS5"/>
    <property type="match status" value="1"/>
</dbReference>
<feature type="compositionally biased region" description="Polar residues" evidence="5">
    <location>
        <begin position="793"/>
        <end position="814"/>
    </location>
</feature>
<gene>
    <name evidence="7" type="ORF">FSB_LOCUS28297</name>
</gene>
<evidence type="ECO:0000256" key="5">
    <source>
        <dbReference type="SAM" id="MobiDB-lite"/>
    </source>
</evidence>
<dbReference type="GO" id="GO:0007064">
    <property type="term" value="P:mitotic sister chromatid cohesion"/>
    <property type="evidence" value="ECO:0007669"/>
    <property type="project" value="InterPro"/>
</dbReference>
<feature type="compositionally biased region" description="Polar residues" evidence="5">
    <location>
        <begin position="197"/>
        <end position="220"/>
    </location>
</feature>
<evidence type="ECO:0000256" key="3">
    <source>
        <dbReference type="ARBA" id="ARBA00023204"/>
    </source>
</evidence>
<keyword evidence="4" id="KW-0539">Nucleus</keyword>
<dbReference type="PANTHER" id="PTHR12663:SF69">
    <property type="entry name" value="SISTER CHROMATID COHESION PROTEIN PDS5 HOMOLOG E"/>
    <property type="match status" value="1"/>
</dbReference>
<feature type="region of interest" description="Disordered" evidence="5">
    <location>
        <begin position="121"/>
        <end position="147"/>
    </location>
</feature>